<evidence type="ECO:0000313" key="3">
    <source>
        <dbReference type="Proteomes" id="UP000499080"/>
    </source>
</evidence>
<evidence type="ECO:0000313" key="2">
    <source>
        <dbReference type="EMBL" id="GBN26717.1"/>
    </source>
</evidence>
<organism evidence="2 3">
    <name type="scientific">Araneus ventricosus</name>
    <name type="common">Orbweaver spider</name>
    <name type="synonym">Epeira ventricosa</name>
    <dbReference type="NCBI Taxonomy" id="182803"/>
    <lineage>
        <taxon>Eukaryota</taxon>
        <taxon>Metazoa</taxon>
        <taxon>Ecdysozoa</taxon>
        <taxon>Arthropoda</taxon>
        <taxon>Chelicerata</taxon>
        <taxon>Arachnida</taxon>
        <taxon>Araneae</taxon>
        <taxon>Araneomorphae</taxon>
        <taxon>Entelegynae</taxon>
        <taxon>Araneoidea</taxon>
        <taxon>Araneidae</taxon>
        <taxon>Araneus</taxon>
    </lineage>
</organism>
<dbReference type="PROSITE" id="PS50879">
    <property type="entry name" value="RNASE_H_1"/>
    <property type="match status" value="1"/>
</dbReference>
<keyword evidence="3" id="KW-1185">Reference proteome</keyword>
<gene>
    <name evidence="2" type="ORF">AVEN_56152_1</name>
</gene>
<comment type="caution">
    <text evidence="2">The sequence shown here is derived from an EMBL/GenBank/DDBJ whole genome shotgun (WGS) entry which is preliminary data.</text>
</comment>
<feature type="domain" description="RNase H type-1" evidence="1">
    <location>
        <begin position="1"/>
        <end position="26"/>
    </location>
</feature>
<dbReference type="Proteomes" id="UP000499080">
    <property type="component" value="Unassembled WGS sequence"/>
</dbReference>
<dbReference type="AlphaFoldDB" id="A0A4Y2MLP5"/>
<proteinExistence type="predicted"/>
<name>A0A4Y2MLP5_ARAVE</name>
<dbReference type="EMBL" id="BGPR01007422">
    <property type="protein sequence ID" value="GBN26717.1"/>
    <property type="molecule type" value="Genomic_DNA"/>
</dbReference>
<dbReference type="InterPro" id="IPR002156">
    <property type="entry name" value="RNaseH_domain"/>
</dbReference>
<evidence type="ECO:0000259" key="1">
    <source>
        <dbReference type="PROSITE" id="PS50879"/>
    </source>
</evidence>
<reference evidence="2 3" key="1">
    <citation type="journal article" date="2019" name="Sci. Rep.">
        <title>Orb-weaving spider Araneus ventricosus genome elucidates the spidroin gene catalogue.</title>
        <authorList>
            <person name="Kono N."/>
            <person name="Nakamura H."/>
            <person name="Ohtoshi R."/>
            <person name="Moran D.A.P."/>
            <person name="Shinohara A."/>
            <person name="Yoshida Y."/>
            <person name="Fujiwara M."/>
            <person name="Mori M."/>
            <person name="Tomita M."/>
            <person name="Arakawa K."/>
        </authorList>
    </citation>
    <scope>NUCLEOTIDE SEQUENCE [LARGE SCALE GENOMIC DNA]</scope>
</reference>
<sequence length="106" mass="11930">MLCWVTSHVGIVGNEQADTAAKSAVAPMDMTIPVVDLKKHWYGLGFGGHDSTKELPCLQAWYALNRGQTTSYWCGMEVFRQLGCHLTMVQNYEVHPKIVLMLLIYN</sequence>
<accession>A0A4Y2MLP5</accession>
<dbReference type="GO" id="GO:0003676">
    <property type="term" value="F:nucleic acid binding"/>
    <property type="evidence" value="ECO:0007669"/>
    <property type="project" value="InterPro"/>
</dbReference>
<protein>
    <recommendedName>
        <fullName evidence="1">RNase H type-1 domain-containing protein</fullName>
    </recommendedName>
</protein>
<dbReference type="GO" id="GO:0004523">
    <property type="term" value="F:RNA-DNA hybrid ribonuclease activity"/>
    <property type="evidence" value="ECO:0007669"/>
    <property type="project" value="InterPro"/>
</dbReference>